<gene>
    <name evidence="1" type="ORF">DPMN_166318</name>
</gene>
<sequence>MHQNNWKRGSQRTYVTEQLAERFAKKVLTEQLTERSAINVCNRATGREIRKERM</sequence>
<dbReference type="AlphaFoldDB" id="A0A9D4EWV8"/>
<proteinExistence type="predicted"/>
<protein>
    <submittedName>
        <fullName evidence="1">Uncharacterized protein</fullName>
    </submittedName>
</protein>
<accession>A0A9D4EWV8</accession>
<reference evidence="1" key="2">
    <citation type="submission" date="2020-11" db="EMBL/GenBank/DDBJ databases">
        <authorList>
            <person name="McCartney M.A."/>
            <person name="Auch B."/>
            <person name="Kono T."/>
            <person name="Mallez S."/>
            <person name="Becker A."/>
            <person name="Gohl D.M."/>
            <person name="Silverstein K.A.T."/>
            <person name="Koren S."/>
            <person name="Bechman K.B."/>
            <person name="Herman A."/>
            <person name="Abrahante J.E."/>
            <person name="Garbe J."/>
        </authorList>
    </citation>
    <scope>NUCLEOTIDE SEQUENCE</scope>
    <source>
        <strain evidence="1">Duluth1</strain>
        <tissue evidence="1">Whole animal</tissue>
    </source>
</reference>
<dbReference type="Proteomes" id="UP000828390">
    <property type="component" value="Unassembled WGS sequence"/>
</dbReference>
<evidence type="ECO:0000313" key="1">
    <source>
        <dbReference type="EMBL" id="KAH3788185.1"/>
    </source>
</evidence>
<organism evidence="1 2">
    <name type="scientific">Dreissena polymorpha</name>
    <name type="common">Zebra mussel</name>
    <name type="synonym">Mytilus polymorpha</name>
    <dbReference type="NCBI Taxonomy" id="45954"/>
    <lineage>
        <taxon>Eukaryota</taxon>
        <taxon>Metazoa</taxon>
        <taxon>Spiralia</taxon>
        <taxon>Lophotrochozoa</taxon>
        <taxon>Mollusca</taxon>
        <taxon>Bivalvia</taxon>
        <taxon>Autobranchia</taxon>
        <taxon>Heteroconchia</taxon>
        <taxon>Euheterodonta</taxon>
        <taxon>Imparidentia</taxon>
        <taxon>Neoheterodontei</taxon>
        <taxon>Myida</taxon>
        <taxon>Dreissenoidea</taxon>
        <taxon>Dreissenidae</taxon>
        <taxon>Dreissena</taxon>
    </lineage>
</organism>
<comment type="caution">
    <text evidence="1">The sequence shown here is derived from an EMBL/GenBank/DDBJ whole genome shotgun (WGS) entry which is preliminary data.</text>
</comment>
<name>A0A9D4EWV8_DREPO</name>
<evidence type="ECO:0000313" key="2">
    <source>
        <dbReference type="Proteomes" id="UP000828390"/>
    </source>
</evidence>
<keyword evidence="2" id="KW-1185">Reference proteome</keyword>
<dbReference type="EMBL" id="JAIWYP010000008">
    <property type="protein sequence ID" value="KAH3788185.1"/>
    <property type="molecule type" value="Genomic_DNA"/>
</dbReference>
<reference evidence="1" key="1">
    <citation type="journal article" date="2019" name="bioRxiv">
        <title>The Genome of the Zebra Mussel, Dreissena polymorpha: A Resource for Invasive Species Research.</title>
        <authorList>
            <person name="McCartney M.A."/>
            <person name="Auch B."/>
            <person name="Kono T."/>
            <person name="Mallez S."/>
            <person name="Zhang Y."/>
            <person name="Obille A."/>
            <person name="Becker A."/>
            <person name="Abrahante J.E."/>
            <person name="Garbe J."/>
            <person name="Badalamenti J.P."/>
            <person name="Herman A."/>
            <person name="Mangelson H."/>
            <person name="Liachko I."/>
            <person name="Sullivan S."/>
            <person name="Sone E.D."/>
            <person name="Koren S."/>
            <person name="Silverstein K.A.T."/>
            <person name="Beckman K.B."/>
            <person name="Gohl D.M."/>
        </authorList>
    </citation>
    <scope>NUCLEOTIDE SEQUENCE</scope>
    <source>
        <strain evidence="1">Duluth1</strain>
        <tissue evidence="1">Whole animal</tissue>
    </source>
</reference>